<dbReference type="PANTHER" id="PTHR30572">
    <property type="entry name" value="MEMBRANE COMPONENT OF TRANSPORTER-RELATED"/>
    <property type="match status" value="1"/>
</dbReference>
<dbReference type="GO" id="GO:0022857">
    <property type="term" value="F:transmembrane transporter activity"/>
    <property type="evidence" value="ECO:0007669"/>
    <property type="project" value="TreeGrafter"/>
</dbReference>
<dbReference type="AlphaFoldDB" id="A0A9E8N4Z3"/>
<keyword evidence="10" id="KW-1185">Reference proteome</keyword>
<accession>A0A9E8N4Z3</accession>
<evidence type="ECO:0000256" key="5">
    <source>
        <dbReference type="ARBA" id="ARBA00023136"/>
    </source>
</evidence>
<reference evidence="9" key="1">
    <citation type="submission" date="2022-11" db="EMBL/GenBank/DDBJ databases">
        <title>Dyadobacter pollutisoli sp. nov., isolated from plastic dumped soil.</title>
        <authorList>
            <person name="Kim J.M."/>
            <person name="Kim K.R."/>
            <person name="Lee J.K."/>
            <person name="Hao L."/>
            <person name="Jeon C.O."/>
        </authorList>
    </citation>
    <scope>NUCLEOTIDE SEQUENCE</scope>
    <source>
        <strain evidence="9">U1</strain>
    </source>
</reference>
<evidence type="ECO:0000256" key="3">
    <source>
        <dbReference type="ARBA" id="ARBA00022692"/>
    </source>
</evidence>
<evidence type="ECO:0000256" key="1">
    <source>
        <dbReference type="ARBA" id="ARBA00004651"/>
    </source>
</evidence>
<keyword evidence="5 6" id="KW-0472">Membrane</keyword>
<dbReference type="Pfam" id="PF02687">
    <property type="entry name" value="FtsX"/>
    <property type="match status" value="2"/>
</dbReference>
<feature type="domain" description="MacB-like periplasmic core" evidence="8">
    <location>
        <begin position="20"/>
        <end position="245"/>
    </location>
</feature>
<feature type="transmembrane region" description="Helical" evidence="6">
    <location>
        <begin position="283"/>
        <end position="306"/>
    </location>
</feature>
<keyword evidence="2" id="KW-1003">Cell membrane</keyword>
<feature type="transmembrane region" description="Helical" evidence="6">
    <location>
        <begin position="377"/>
        <end position="400"/>
    </location>
</feature>
<name>A0A9E8N4Z3_9BACT</name>
<feature type="domain" description="ABC3 transporter permease C-terminal" evidence="7">
    <location>
        <begin position="290"/>
        <end position="403"/>
    </location>
</feature>
<dbReference type="RefSeq" id="WP_244821009.1">
    <property type="nucleotide sequence ID" value="NZ_CP112998.1"/>
</dbReference>
<keyword evidence="3 6" id="KW-0812">Transmembrane</keyword>
<evidence type="ECO:0000313" key="9">
    <source>
        <dbReference type="EMBL" id="WAC09895.1"/>
    </source>
</evidence>
<feature type="transmembrane region" description="Helical" evidence="6">
    <location>
        <begin position="421"/>
        <end position="445"/>
    </location>
</feature>
<evidence type="ECO:0000256" key="6">
    <source>
        <dbReference type="SAM" id="Phobius"/>
    </source>
</evidence>
<feature type="transmembrane region" description="Helical" evidence="6">
    <location>
        <begin position="335"/>
        <end position="357"/>
    </location>
</feature>
<proteinExistence type="predicted"/>
<feature type="transmembrane region" description="Helical" evidence="6">
    <location>
        <begin position="753"/>
        <end position="778"/>
    </location>
</feature>
<dbReference type="GO" id="GO:0005886">
    <property type="term" value="C:plasma membrane"/>
    <property type="evidence" value="ECO:0007669"/>
    <property type="project" value="UniProtKB-SubCell"/>
</dbReference>
<dbReference type="KEGG" id="dpf:ON006_19300"/>
<evidence type="ECO:0000259" key="7">
    <source>
        <dbReference type="Pfam" id="PF02687"/>
    </source>
</evidence>
<dbReference type="InterPro" id="IPR003838">
    <property type="entry name" value="ABC3_permease_C"/>
</dbReference>
<dbReference type="EMBL" id="CP112998">
    <property type="protein sequence ID" value="WAC09895.1"/>
    <property type="molecule type" value="Genomic_DNA"/>
</dbReference>
<evidence type="ECO:0000313" key="10">
    <source>
        <dbReference type="Proteomes" id="UP001164653"/>
    </source>
</evidence>
<evidence type="ECO:0000259" key="8">
    <source>
        <dbReference type="Pfam" id="PF12704"/>
    </source>
</evidence>
<feature type="transmembrane region" description="Helical" evidence="6">
    <location>
        <begin position="705"/>
        <end position="733"/>
    </location>
</feature>
<protein>
    <submittedName>
        <fullName evidence="9">FtsX-like permease family protein</fullName>
    </submittedName>
</protein>
<gene>
    <name evidence="9" type="ORF">ON006_19300</name>
</gene>
<dbReference type="InterPro" id="IPR025857">
    <property type="entry name" value="MacB_PCD"/>
</dbReference>
<sequence>MLKNYFKIAWRNLVKERQFTLLNLVGLSTGLTCTLLIYLWVNDELHIDHYNAKEAQLYQVMANHPGEDGVKTINHTAGLLANALATEMPEVEHAVTVAPASWFGNKGLVSFGDIHIKVGGQFISKDYFNVFTCPVLDGDENVLFRDNQTIGISKELALKLFHTTDNVIGKTIAWDHGEFTSNYNIGAIFEGNPANAVEQFDVLFNFDLFVEKRPSMKSWGNSDPSTFVILKEETDVDHFNGKIKNYLATKDKGSKVQLLAIKYSDKYLHGQFENGVQAGGRIAYVRLFSIIALFILVIACINFMNLSTAKASGRMKEVGIKKAIGAYRRSLVIQYLGESVMMAFLSLFVAIFLLVILLPQFNQITGKQINLAFDSQIILSTFGITLLTGLIAGSYPALYLSGFNTISVLKGSLKTSAGELFFRKGLVVFQFAVSVIFIVSVLVVYRQIEYIQTKNLGYSRDNIIHFEIPMKMDSASLASSESFLNEVKNLPGVVKASSFSHNLTGDHGGISGFEWPGRPPGKDIDFANLEVGFNFIETVGIKIKEGRGFSQNQNASNEIIFNESAIKSMGLKDPVGKIVRFWGMDRQIVGVVKDFNFESLYERVKPCFFQVYPVMPNIMVKIQAGAKPQTIAQIEKTFQAYHKGNAFEYKFLDENYNAMYASERRISELSRYFAGLAILISCLGLFGLAAFTAQRRQKEIGIRKVVGATVGNVAVLLSTDFLKLVLIAMVIAFPLISWAMNLWLNEFSYHVTIGLNVFILSGVSIIMLAVATVGYQAIKAALSDPVKILKSE</sequence>
<feature type="transmembrane region" description="Helical" evidence="6">
    <location>
        <begin position="672"/>
        <end position="693"/>
    </location>
</feature>
<keyword evidence="4 6" id="KW-1133">Transmembrane helix</keyword>
<evidence type="ECO:0000256" key="4">
    <source>
        <dbReference type="ARBA" id="ARBA00022989"/>
    </source>
</evidence>
<dbReference type="InterPro" id="IPR050250">
    <property type="entry name" value="Macrolide_Exporter_MacB"/>
</dbReference>
<dbReference type="PANTHER" id="PTHR30572:SF18">
    <property type="entry name" value="ABC-TYPE MACROLIDE FAMILY EXPORT SYSTEM PERMEASE COMPONENT 2"/>
    <property type="match status" value="1"/>
</dbReference>
<dbReference type="Pfam" id="PF12704">
    <property type="entry name" value="MacB_PCD"/>
    <property type="match status" value="1"/>
</dbReference>
<feature type="transmembrane region" description="Helical" evidence="6">
    <location>
        <begin position="21"/>
        <end position="41"/>
    </location>
</feature>
<evidence type="ECO:0000256" key="2">
    <source>
        <dbReference type="ARBA" id="ARBA00022475"/>
    </source>
</evidence>
<dbReference type="Proteomes" id="UP001164653">
    <property type="component" value="Chromosome"/>
</dbReference>
<feature type="domain" description="ABC3 transporter permease C-terminal" evidence="7">
    <location>
        <begin position="673"/>
        <end position="781"/>
    </location>
</feature>
<organism evidence="9 10">
    <name type="scientific">Dyadobacter pollutisoli</name>
    <dbReference type="NCBI Taxonomy" id="2910158"/>
    <lineage>
        <taxon>Bacteria</taxon>
        <taxon>Pseudomonadati</taxon>
        <taxon>Bacteroidota</taxon>
        <taxon>Cytophagia</taxon>
        <taxon>Cytophagales</taxon>
        <taxon>Spirosomataceae</taxon>
        <taxon>Dyadobacter</taxon>
    </lineage>
</organism>
<comment type="subcellular location">
    <subcellularLocation>
        <location evidence="1">Cell membrane</location>
        <topology evidence="1">Multi-pass membrane protein</topology>
    </subcellularLocation>
</comment>